<dbReference type="SUPFAM" id="SSF53474">
    <property type="entry name" value="alpha/beta-Hydrolases"/>
    <property type="match status" value="1"/>
</dbReference>
<dbReference type="Pfam" id="PF07819">
    <property type="entry name" value="PGAP1"/>
    <property type="match status" value="1"/>
</dbReference>
<dbReference type="InterPro" id="IPR029058">
    <property type="entry name" value="AB_hydrolase_fold"/>
</dbReference>
<dbReference type="Gene3D" id="3.40.50.1820">
    <property type="entry name" value="alpha/beta hydrolase"/>
    <property type="match status" value="1"/>
</dbReference>
<evidence type="ECO:0000313" key="5">
    <source>
        <dbReference type="Proteomes" id="UP001207440"/>
    </source>
</evidence>
<reference evidence="4" key="1">
    <citation type="submission" date="2022-10" db="EMBL/GenBank/DDBJ databases">
        <title>Sifting through the core-genome to identify putative cross-protective antigens against Riemerella anatipestifer.</title>
        <authorList>
            <person name="Zheng X."/>
            <person name="Zhang W."/>
        </authorList>
    </citation>
    <scope>NUCLEOTIDE SEQUENCE</scope>
    <source>
        <strain evidence="4">ZWRA178</strain>
    </source>
</reference>
<sequence>MKTILKFSALFLSIMLYAQEKTYTQKIDSLMMYVDKSQMTTPILYDRVFSFSNLNTSVPSSISYDYFLQSWSDMYRASYQPNFISPEHLQEYARRSLQDNQVQIGVINLKYNYIDFGTDEDPNLVFEDGYFRNVPGKNPFKEAQISLVSPLVSEITSTRVNYVFTSSTIAQDPTLSPIESIELNLGDGVIRNLNLNSQLTVAQSQNFIVNYTSGGNKNISFKLKFADGTSKTFRKSIEVKLEDKLITTNTNNGLYADKEDFTGSRGITQTTPFRGYNESVAKSGALEYRTYYNRISNPGFNGEKFSVKPKLRKPIIILDGYDPGDGRKLDALYKQMNYYINDIKNKSSERNLINELQNKGFDVTLVNFPNGADFIERNAMAVVELLKRENDKLKQNGSSEKIILIGPSMGGLISRYALAYMEKNNIPHNTRLWVSFDSPHHGANIPLSAQANLLFFGAIGGSEQAANKFKENFFSPAARQMLIEQLDGYPNPTYLSSSSGRNNNHPFRKQFLQNLTNNGVSGSNGFPIQTRNIAIANGATTRQKTNSEGQTLLEMAGFGPLRLKAVVLVDNALPAPNNTALNFEGRFTKTVKCRIPLTRMTFTCGINIIDKKVYTNNPNPRGSMDVVQGGTFGTFDIFQQEFEHPLREKGVKDVQWRQNRHNHAFIPTVSSLAFKNPNFDWNADINRNLLCNREIPFDAYFVAKTNEEHVFVSNELVDWLMKEIEGNYQAPNLDLSKIALSTTQKILCLDETAQISINTTDPCRLPSRFTWSTSPNLQIVGNNTDNAVQVKGVQNGLGYVYVNFASGQKISQKIWVGKPQLRIKPEEGSTNYVVQSIESLDTGATLEDQGLTPADVTWRRKDTGAIRTGYTYFANGRGYNWHLDLEVNAKNKCGSTTYATTITPPPPGMCEYTYTVSKVQNDDYTIARIMEPVCPKQSPEDNNLIQSQSTSSETYHITVVNSLGNTVIQKTGKDFSLSNLPTGSYFVKIIKDGQMLVGQTLIKK</sequence>
<dbReference type="InterPro" id="IPR012908">
    <property type="entry name" value="PGAP1-ab_dom-like"/>
</dbReference>
<dbReference type="Proteomes" id="UP001207440">
    <property type="component" value="Unassembled WGS sequence"/>
</dbReference>
<feature type="signal peptide" evidence="2">
    <location>
        <begin position="1"/>
        <end position="18"/>
    </location>
</feature>
<keyword evidence="1 2" id="KW-0732">Signal</keyword>
<name>A0AAP3EUH6_RIEAN</name>
<accession>A0AAP3EUH6</accession>
<organism evidence="4 5">
    <name type="scientific">Riemerella anatipestifer</name>
    <name type="common">Moraxella anatipestifer</name>
    <dbReference type="NCBI Taxonomy" id="34085"/>
    <lineage>
        <taxon>Bacteria</taxon>
        <taxon>Pseudomonadati</taxon>
        <taxon>Bacteroidota</taxon>
        <taxon>Flavobacteriia</taxon>
        <taxon>Flavobacteriales</taxon>
        <taxon>Weeksellaceae</taxon>
        <taxon>Riemerella</taxon>
    </lineage>
</organism>
<dbReference type="InterPro" id="IPR026444">
    <property type="entry name" value="Secre_tail"/>
</dbReference>
<evidence type="ECO:0000259" key="3">
    <source>
        <dbReference type="Pfam" id="PF07819"/>
    </source>
</evidence>
<feature type="domain" description="GPI inositol-deacylase PGAP1-like alpha/beta" evidence="3">
    <location>
        <begin position="394"/>
        <end position="450"/>
    </location>
</feature>
<comment type="caution">
    <text evidence="4">The sequence shown here is derived from an EMBL/GenBank/DDBJ whole genome shotgun (WGS) entry which is preliminary data.</text>
</comment>
<gene>
    <name evidence="4" type="ORF">OKE68_02385</name>
</gene>
<dbReference type="AlphaFoldDB" id="A0AAP3EUH6"/>
<feature type="chain" id="PRO_5042975875" evidence="2">
    <location>
        <begin position="19"/>
        <end position="1004"/>
    </location>
</feature>
<dbReference type="GO" id="GO:0016788">
    <property type="term" value="F:hydrolase activity, acting on ester bonds"/>
    <property type="evidence" value="ECO:0007669"/>
    <property type="project" value="InterPro"/>
</dbReference>
<evidence type="ECO:0000256" key="1">
    <source>
        <dbReference type="ARBA" id="ARBA00022729"/>
    </source>
</evidence>
<dbReference type="RefSeq" id="WP_237190422.1">
    <property type="nucleotide sequence ID" value="NZ_CP081925.1"/>
</dbReference>
<dbReference type="NCBIfam" id="TIGR04183">
    <property type="entry name" value="Por_Secre_tail"/>
    <property type="match status" value="1"/>
</dbReference>
<protein>
    <submittedName>
        <fullName evidence="4">T9SS type A sorting domain-containing protein</fullName>
    </submittedName>
</protein>
<evidence type="ECO:0000256" key="2">
    <source>
        <dbReference type="SAM" id="SignalP"/>
    </source>
</evidence>
<evidence type="ECO:0000313" key="4">
    <source>
        <dbReference type="EMBL" id="MCW0523165.1"/>
    </source>
</evidence>
<dbReference type="EMBL" id="JAOZYT010000008">
    <property type="protein sequence ID" value="MCW0523165.1"/>
    <property type="molecule type" value="Genomic_DNA"/>
</dbReference>
<proteinExistence type="predicted"/>